<organism evidence="3 4">
    <name type="scientific">Vigna radiata var. radiata</name>
    <name type="common">Mung bean</name>
    <name type="synonym">Phaseolus aureus</name>
    <dbReference type="NCBI Taxonomy" id="3916"/>
    <lineage>
        <taxon>Eukaryota</taxon>
        <taxon>Viridiplantae</taxon>
        <taxon>Streptophyta</taxon>
        <taxon>Embryophyta</taxon>
        <taxon>Tracheophyta</taxon>
        <taxon>Spermatophyta</taxon>
        <taxon>Magnoliopsida</taxon>
        <taxon>eudicotyledons</taxon>
        <taxon>Gunneridae</taxon>
        <taxon>Pentapetalae</taxon>
        <taxon>rosids</taxon>
        <taxon>fabids</taxon>
        <taxon>Fabales</taxon>
        <taxon>Fabaceae</taxon>
        <taxon>Papilionoideae</taxon>
        <taxon>50 kb inversion clade</taxon>
        <taxon>NPAAA clade</taxon>
        <taxon>indigoferoid/millettioid clade</taxon>
        <taxon>Phaseoleae</taxon>
        <taxon>Vigna</taxon>
    </lineage>
</organism>
<evidence type="ECO:0000259" key="2">
    <source>
        <dbReference type="PROSITE" id="PS50090"/>
    </source>
</evidence>
<dbReference type="KEGG" id="vra:106776819"/>
<protein>
    <submittedName>
        <fullName evidence="4">Uncharacterized protein LOC106776819</fullName>
    </submittedName>
</protein>
<name>A0A1S3VN23_VIGRR</name>
<feature type="compositionally biased region" description="Basic and acidic residues" evidence="1">
    <location>
        <begin position="224"/>
        <end position="233"/>
    </location>
</feature>
<evidence type="ECO:0000256" key="1">
    <source>
        <dbReference type="SAM" id="MobiDB-lite"/>
    </source>
</evidence>
<dbReference type="GeneID" id="106776819"/>
<reference evidence="4" key="2">
    <citation type="submission" date="2025-08" db="UniProtKB">
        <authorList>
            <consortium name="RefSeq"/>
        </authorList>
    </citation>
    <scope>IDENTIFICATION</scope>
    <source>
        <tissue evidence="4">Leaf</tissue>
    </source>
</reference>
<dbReference type="RefSeq" id="XP_014519771.1">
    <property type="nucleotide sequence ID" value="XM_014664285.1"/>
</dbReference>
<dbReference type="InterPro" id="IPR001005">
    <property type="entry name" value="SANT/Myb"/>
</dbReference>
<proteinExistence type="predicted"/>
<sequence length="329" mass="37708">MAREYRKGNWTLQETLILITAKKLDDERRIKAPSSSSSPSSSNRNTGELRWKWVENYCWTHGCLRSQNQCNDKWDNLLRDYKKVRDYEVTKSSSSSSSHLSNNNQFQFQSYWTMEKHQRKEHKLPSNMLLQVYQAVTQVLQKKSHTFQLHHHQHHFVNVLHSPPQEQHPQVMPLLTSTSQPLSHTAPAASQPLLLLPPPSLPPRPVDSTTPPVSEGSESSGTECKNDDDNSESKRRKFEQKLGSSIMRSASELAQALRSCEEKKEKRHQEMMELHRRGLHIEERRSQLNQQGITNLVSAVTNLTGVIQSFITMNKDHGGRNADDHACSS</sequence>
<dbReference type="AlphaFoldDB" id="A0A1S3VN23"/>
<gene>
    <name evidence="4" type="primary">LOC106776819</name>
</gene>
<dbReference type="PROSITE" id="PS50090">
    <property type="entry name" value="MYB_LIKE"/>
    <property type="match status" value="1"/>
</dbReference>
<dbReference type="PANTHER" id="PTHR33492:SF11">
    <property type="entry name" value="OS04G0670900 PROTEIN"/>
    <property type="match status" value="1"/>
</dbReference>
<dbReference type="OrthoDB" id="1843873at2759"/>
<dbReference type="InterPro" id="IPR044822">
    <property type="entry name" value="Myb_DNA-bind_4"/>
</dbReference>
<dbReference type="Pfam" id="PF13837">
    <property type="entry name" value="Myb_DNA-bind_4"/>
    <property type="match status" value="1"/>
</dbReference>
<evidence type="ECO:0000313" key="4">
    <source>
        <dbReference type="RefSeq" id="XP_014519771.1"/>
    </source>
</evidence>
<evidence type="ECO:0000313" key="3">
    <source>
        <dbReference type="Proteomes" id="UP000087766"/>
    </source>
</evidence>
<feature type="compositionally biased region" description="Polar residues" evidence="1">
    <location>
        <begin position="207"/>
        <end position="223"/>
    </location>
</feature>
<dbReference type="Gene3D" id="1.10.10.60">
    <property type="entry name" value="Homeodomain-like"/>
    <property type="match status" value="1"/>
</dbReference>
<accession>A0A1S3VN23</accession>
<reference evidence="3" key="1">
    <citation type="journal article" date="2014" name="Nat. Commun.">
        <title>Genome sequence of mungbean and insights into evolution within Vigna species.</title>
        <authorList>
            <person name="Kang Y.J."/>
            <person name="Kim S.K."/>
            <person name="Kim M.Y."/>
            <person name="Lestari P."/>
            <person name="Kim K.H."/>
            <person name="Ha B.K."/>
            <person name="Jun T.H."/>
            <person name="Hwang W.J."/>
            <person name="Lee T."/>
            <person name="Lee J."/>
            <person name="Shim S."/>
            <person name="Yoon M.Y."/>
            <person name="Jang Y.E."/>
            <person name="Han K.S."/>
            <person name="Taeprayoon P."/>
            <person name="Yoon N."/>
            <person name="Somta P."/>
            <person name="Tanya P."/>
            <person name="Kim K.S."/>
            <person name="Gwag J.G."/>
            <person name="Moon J.K."/>
            <person name="Lee Y.H."/>
            <person name="Park B.S."/>
            <person name="Bombarely A."/>
            <person name="Doyle J.J."/>
            <person name="Jackson S.A."/>
            <person name="Schafleitner R."/>
            <person name="Srinives P."/>
            <person name="Varshney R.K."/>
            <person name="Lee S.H."/>
        </authorList>
    </citation>
    <scope>NUCLEOTIDE SEQUENCE [LARGE SCALE GENOMIC DNA]</scope>
    <source>
        <strain evidence="3">cv. VC1973A</strain>
    </source>
</reference>
<dbReference type="Proteomes" id="UP000087766">
    <property type="component" value="Chromosome 11"/>
</dbReference>
<keyword evidence="3" id="KW-1185">Reference proteome</keyword>
<feature type="compositionally biased region" description="Pro residues" evidence="1">
    <location>
        <begin position="195"/>
        <end position="205"/>
    </location>
</feature>
<feature type="domain" description="Myb-like" evidence="2">
    <location>
        <begin position="2"/>
        <end position="78"/>
    </location>
</feature>
<dbReference type="STRING" id="3916.A0A1S3VN23"/>
<dbReference type="PANTHER" id="PTHR33492">
    <property type="entry name" value="OSJNBA0043A12.37 PROTEIN-RELATED"/>
    <property type="match status" value="1"/>
</dbReference>
<feature type="region of interest" description="Disordered" evidence="1">
    <location>
        <begin position="190"/>
        <end position="243"/>
    </location>
</feature>